<dbReference type="PROSITE" id="PS50002">
    <property type="entry name" value="SH3"/>
    <property type="match status" value="1"/>
</dbReference>
<dbReference type="PROSITE" id="PS50297">
    <property type="entry name" value="ANK_REP_REGION"/>
    <property type="match status" value="1"/>
</dbReference>
<dbReference type="Gene3D" id="1.25.40.20">
    <property type="entry name" value="Ankyrin repeat-containing domain"/>
    <property type="match status" value="1"/>
</dbReference>
<dbReference type="SUPFAM" id="SSF103657">
    <property type="entry name" value="BAR/IMD domain-like"/>
    <property type="match status" value="1"/>
</dbReference>
<feature type="region of interest" description="Disordered" evidence="7">
    <location>
        <begin position="632"/>
        <end position="930"/>
    </location>
</feature>
<feature type="compositionally biased region" description="Low complexity" evidence="7">
    <location>
        <begin position="892"/>
        <end position="917"/>
    </location>
</feature>
<evidence type="ECO:0000256" key="1">
    <source>
        <dbReference type="ARBA" id="ARBA00022443"/>
    </source>
</evidence>
<feature type="compositionally biased region" description="Polar residues" evidence="7">
    <location>
        <begin position="857"/>
        <end position="869"/>
    </location>
</feature>
<dbReference type="Proteomes" id="UP001158576">
    <property type="component" value="Chromosome 1"/>
</dbReference>
<dbReference type="InterPro" id="IPR027267">
    <property type="entry name" value="AH/BAR_dom_sf"/>
</dbReference>
<keyword evidence="4" id="KW-0040">ANK repeat</keyword>
<evidence type="ECO:0000259" key="9">
    <source>
        <dbReference type="PROSITE" id="PS50003"/>
    </source>
</evidence>
<feature type="compositionally biased region" description="Polar residues" evidence="7">
    <location>
        <begin position="661"/>
        <end position="687"/>
    </location>
</feature>
<feature type="compositionally biased region" description="Low complexity" evidence="7">
    <location>
        <begin position="647"/>
        <end position="660"/>
    </location>
</feature>
<feature type="compositionally biased region" description="Low complexity" evidence="7">
    <location>
        <begin position="827"/>
        <end position="839"/>
    </location>
</feature>
<dbReference type="InterPro" id="IPR036028">
    <property type="entry name" value="SH3-like_dom_sf"/>
</dbReference>
<dbReference type="Gene3D" id="1.10.220.150">
    <property type="entry name" value="Arf GTPase activating protein"/>
    <property type="match status" value="1"/>
</dbReference>
<organism evidence="11 12">
    <name type="scientific">Oikopleura dioica</name>
    <name type="common">Tunicate</name>
    <dbReference type="NCBI Taxonomy" id="34765"/>
    <lineage>
        <taxon>Eukaryota</taxon>
        <taxon>Metazoa</taxon>
        <taxon>Chordata</taxon>
        <taxon>Tunicata</taxon>
        <taxon>Appendicularia</taxon>
        <taxon>Copelata</taxon>
        <taxon>Oikopleuridae</taxon>
        <taxon>Oikopleura</taxon>
    </lineage>
</organism>
<proteinExistence type="predicted"/>
<evidence type="ECO:0000256" key="7">
    <source>
        <dbReference type="SAM" id="MobiDB-lite"/>
    </source>
</evidence>
<dbReference type="EMBL" id="OU015566">
    <property type="protein sequence ID" value="CAG5105312.1"/>
    <property type="molecule type" value="Genomic_DNA"/>
</dbReference>
<evidence type="ECO:0000259" key="8">
    <source>
        <dbReference type="PROSITE" id="PS50002"/>
    </source>
</evidence>
<keyword evidence="6" id="KW-0863">Zinc-finger</keyword>
<feature type="compositionally biased region" description="Low complexity" evidence="7">
    <location>
        <begin position="870"/>
        <end position="880"/>
    </location>
</feature>
<keyword evidence="3" id="KW-0862">Zinc</keyword>
<dbReference type="PROSITE" id="PS50003">
    <property type="entry name" value="PH_DOMAIN"/>
    <property type="match status" value="1"/>
</dbReference>
<name>A0ABN7SW15_OIKDI</name>
<dbReference type="PRINTS" id="PR00405">
    <property type="entry name" value="REVINTRACTNG"/>
</dbReference>
<dbReference type="InterPro" id="IPR043593">
    <property type="entry name" value="ASAP"/>
</dbReference>
<dbReference type="SUPFAM" id="SSF48403">
    <property type="entry name" value="Ankyrin repeat"/>
    <property type="match status" value="1"/>
</dbReference>
<evidence type="ECO:0000313" key="11">
    <source>
        <dbReference type="EMBL" id="CAG5105312.1"/>
    </source>
</evidence>
<dbReference type="InterPro" id="IPR001849">
    <property type="entry name" value="PH_domain"/>
</dbReference>
<dbReference type="InterPro" id="IPR011993">
    <property type="entry name" value="PH-like_dom_sf"/>
</dbReference>
<dbReference type="InterPro" id="IPR038508">
    <property type="entry name" value="ArfGAP_dom_sf"/>
</dbReference>
<feature type="compositionally biased region" description="Basic and acidic residues" evidence="7">
    <location>
        <begin position="761"/>
        <end position="770"/>
    </location>
</feature>
<dbReference type="Gene3D" id="1.20.1270.60">
    <property type="entry name" value="Arfaptin homology (AH) domain/BAR domain"/>
    <property type="match status" value="1"/>
</dbReference>
<feature type="repeat" description="ANK" evidence="4">
    <location>
        <begin position="522"/>
        <end position="548"/>
    </location>
</feature>
<dbReference type="CDD" id="cd07307">
    <property type="entry name" value="BAR"/>
    <property type="match status" value="1"/>
</dbReference>
<dbReference type="InterPro" id="IPR036770">
    <property type="entry name" value="Ankyrin_rpt-contain_sf"/>
</dbReference>
<keyword evidence="1 5" id="KW-0728">SH3 domain</keyword>
<dbReference type="Pfam" id="PF12796">
    <property type="entry name" value="Ank_2"/>
    <property type="match status" value="1"/>
</dbReference>
<feature type="domain" description="SH3" evidence="8">
    <location>
        <begin position="940"/>
        <end position="1002"/>
    </location>
</feature>
<evidence type="ECO:0000256" key="5">
    <source>
        <dbReference type="PROSITE-ProRule" id="PRU00192"/>
    </source>
</evidence>
<dbReference type="PROSITE" id="PS50115">
    <property type="entry name" value="ARFGAP"/>
    <property type="match status" value="1"/>
</dbReference>
<keyword evidence="12" id="KW-1185">Reference proteome</keyword>
<dbReference type="InterPro" id="IPR037278">
    <property type="entry name" value="ARFGAP/RecO"/>
</dbReference>
<dbReference type="SUPFAM" id="SSF57863">
    <property type="entry name" value="ArfGap/RecO-like zinc finger"/>
    <property type="match status" value="1"/>
</dbReference>
<dbReference type="InterPro" id="IPR001452">
    <property type="entry name" value="SH3_domain"/>
</dbReference>
<dbReference type="InterPro" id="IPR002110">
    <property type="entry name" value="Ankyrin_rpt"/>
</dbReference>
<feature type="compositionally biased region" description="Low complexity" evidence="7">
    <location>
        <begin position="697"/>
        <end position="721"/>
    </location>
</feature>
<dbReference type="PANTHER" id="PTHR45854">
    <property type="entry name" value="ASAP FAMILY MEMBER"/>
    <property type="match status" value="1"/>
</dbReference>
<keyword evidence="2" id="KW-0479">Metal-binding</keyword>
<dbReference type="PROSITE" id="PS50088">
    <property type="entry name" value="ANK_REPEAT"/>
    <property type="match status" value="1"/>
</dbReference>
<accession>A0ABN7SW15</accession>
<evidence type="ECO:0000259" key="10">
    <source>
        <dbReference type="PROSITE" id="PS50115"/>
    </source>
</evidence>
<dbReference type="Gene3D" id="2.30.30.40">
    <property type="entry name" value="SH3 Domains"/>
    <property type="match status" value="1"/>
</dbReference>
<dbReference type="InterPro" id="IPR001164">
    <property type="entry name" value="ArfGAP_dom"/>
</dbReference>
<gene>
    <name evidence="11" type="ORF">OKIOD_LOCUS10781</name>
</gene>
<dbReference type="Pfam" id="PF01412">
    <property type="entry name" value="ArfGap"/>
    <property type="match status" value="1"/>
</dbReference>
<dbReference type="SUPFAM" id="SSF50729">
    <property type="entry name" value="PH domain-like"/>
    <property type="match status" value="1"/>
</dbReference>
<evidence type="ECO:0000256" key="2">
    <source>
        <dbReference type="ARBA" id="ARBA00022723"/>
    </source>
</evidence>
<dbReference type="Gene3D" id="2.30.29.30">
    <property type="entry name" value="Pleckstrin-homology domain (PH domain)/Phosphotyrosine-binding domain (PTB)"/>
    <property type="match status" value="1"/>
</dbReference>
<dbReference type="SMART" id="SM00233">
    <property type="entry name" value="PH"/>
    <property type="match status" value="1"/>
</dbReference>
<dbReference type="SUPFAM" id="SSF50044">
    <property type="entry name" value="SH3-domain"/>
    <property type="match status" value="1"/>
</dbReference>
<sequence>MGSFDLRILEQGGLSFEDLKTNVSKVAHELERDRKALKHLKSIFRDVPSSILEQTKHEKSLSNTIVDHAIPHTSDKETSECFSKYNDFINELIKLQESYSRQMKSSLCDPIVSTVNSLKNLDTVRKDWDSAKTEYERKSKKGVALQTEQPNLKRCAAEYFKKRQRAESGIGTNLAFSLIEFSQRQTEYFQEALDLSKRLQIDLEQRQPKIAQQRKNDEVTLQRLDEISKKYGGSSHNESYSVHQNLIASNSSAGETKKGTVFVKRRHLVSIVQGFKKRVAHVREDGYFEIYHNNAMETRINLLTSSVKRDQSDRKAFELTAAEKNKPYIIMGTTEPETENWVQVIQNAKNALLNKYFEPSVDELTKKILAAVKSVPGNDCCADCGSRAPTWLSLNLGILVCDFCAGVHREIGVNFSKIRSITLDEWGTANLLVARNLGNEIFNEVYEANLRLSEKPDTSSSSEHRTNFIKQKYIHKRFIQKTVYSEQEGIQALESAIQESDIHAILQAYAEGARPEAKRDQIGLSCLHLAVEFGQLHIVEFLLQNAKDSPDGPVDSRGNTLLHHALEHYCGKDLCKLILRKYPNDAFKSNYLGKLPSECTNSNEIKSSLRDIEGQPDKFKLLNVDYQWNFERSNGESDDEGLDDPASMSMSRSRPMSTSTNPAPSAKTPNTPSLTTFSSMDPPSTDANFLDRSTADSITSSPMKTSSPSRSKSQRTSSSSSNKILQHVPQFTTKNEDVMDQLRQRLKDPNPSIPRNIALVPDRHTPDRPVARTRGSQSTKEPRVKLRPTGSNSFRDNRRSQGDSLNRSANYRNSAEFSNPTPKARTIIPSIHKSHSPSSTLVKRDSHDYAEVGILESTKTSPSSRSNTFQSQPSPNNSLSSKDDYKRKSRSLESTLRSVDSSNNSSVSRNSSFSSRTSRQKPPSEPEQAILPEPVLEQSRLPSRVRAIYDCDADDDDELTFVVGEYITITREEEEGWLHGHIESQPHRAGLLPQIFVEILEYR</sequence>
<dbReference type="SMART" id="SM00326">
    <property type="entry name" value="SH3"/>
    <property type="match status" value="1"/>
</dbReference>
<feature type="domain" description="PH" evidence="9">
    <location>
        <begin position="254"/>
        <end position="350"/>
    </location>
</feature>
<reference evidence="11 12" key="1">
    <citation type="submission" date="2021-04" db="EMBL/GenBank/DDBJ databases">
        <authorList>
            <person name="Bliznina A."/>
        </authorList>
    </citation>
    <scope>NUCLEOTIDE SEQUENCE [LARGE SCALE GENOMIC DNA]</scope>
</reference>
<protein>
    <submittedName>
        <fullName evidence="11">Oidioi.mRNA.OKI2018_I69.chr1.g2016.t1.cds</fullName>
    </submittedName>
</protein>
<feature type="domain" description="Arf-GAP" evidence="10">
    <location>
        <begin position="366"/>
        <end position="488"/>
    </location>
</feature>
<feature type="compositionally biased region" description="Polar residues" evidence="7">
    <location>
        <begin position="802"/>
        <end position="821"/>
    </location>
</feature>
<evidence type="ECO:0000256" key="3">
    <source>
        <dbReference type="ARBA" id="ARBA00022833"/>
    </source>
</evidence>
<dbReference type="SMART" id="SM00105">
    <property type="entry name" value="ArfGap"/>
    <property type="match status" value="1"/>
</dbReference>
<evidence type="ECO:0000313" key="12">
    <source>
        <dbReference type="Proteomes" id="UP001158576"/>
    </source>
</evidence>
<feature type="compositionally biased region" description="Basic and acidic residues" evidence="7">
    <location>
        <begin position="734"/>
        <end position="748"/>
    </location>
</feature>
<dbReference type="Pfam" id="PF14604">
    <property type="entry name" value="SH3_9"/>
    <property type="match status" value="1"/>
</dbReference>
<evidence type="ECO:0000256" key="6">
    <source>
        <dbReference type="PROSITE-ProRule" id="PRU00288"/>
    </source>
</evidence>
<evidence type="ECO:0000256" key="4">
    <source>
        <dbReference type="PROSITE-ProRule" id="PRU00023"/>
    </source>
</evidence>
<dbReference type="PANTHER" id="PTHR45854:SF3">
    <property type="entry name" value="ARFGAP WITH SH3 DOMAIN, ANK REPEAT AND PH DOMAIN-CONTAINING PROTEIN"/>
    <property type="match status" value="1"/>
</dbReference>
<dbReference type="CDD" id="cd08834">
    <property type="entry name" value="ArfGap_ASAP"/>
    <property type="match status" value="1"/>
</dbReference>
<dbReference type="SMART" id="SM00248">
    <property type="entry name" value="ANK"/>
    <property type="match status" value="2"/>
</dbReference>